<evidence type="ECO:0000313" key="1">
    <source>
        <dbReference type="EMBL" id="MED6224409.1"/>
    </source>
</evidence>
<sequence length="97" mass="10771">MKTIAEDNLDDPRESNLQWSDMNTSEMGLLEGFLDVGMEEVDPLDPEAANGANNTLSGAQNKVSNTLSEVLEMEFDSLEAAVRFYLSPRLVDANYRL</sequence>
<comment type="caution">
    <text evidence="1">The sequence shown here is derived from an EMBL/GenBank/DDBJ whole genome shotgun (WGS) entry which is preliminary data.</text>
</comment>
<protein>
    <submittedName>
        <fullName evidence="1">Uncharacterized protein</fullName>
    </submittedName>
</protein>
<organism evidence="1 2">
    <name type="scientific">Stylosanthes scabra</name>
    <dbReference type="NCBI Taxonomy" id="79078"/>
    <lineage>
        <taxon>Eukaryota</taxon>
        <taxon>Viridiplantae</taxon>
        <taxon>Streptophyta</taxon>
        <taxon>Embryophyta</taxon>
        <taxon>Tracheophyta</taxon>
        <taxon>Spermatophyta</taxon>
        <taxon>Magnoliopsida</taxon>
        <taxon>eudicotyledons</taxon>
        <taxon>Gunneridae</taxon>
        <taxon>Pentapetalae</taxon>
        <taxon>rosids</taxon>
        <taxon>fabids</taxon>
        <taxon>Fabales</taxon>
        <taxon>Fabaceae</taxon>
        <taxon>Papilionoideae</taxon>
        <taxon>50 kb inversion clade</taxon>
        <taxon>dalbergioids sensu lato</taxon>
        <taxon>Dalbergieae</taxon>
        <taxon>Pterocarpus clade</taxon>
        <taxon>Stylosanthes</taxon>
    </lineage>
</organism>
<evidence type="ECO:0000313" key="2">
    <source>
        <dbReference type="Proteomes" id="UP001341840"/>
    </source>
</evidence>
<gene>
    <name evidence="1" type="ORF">PIB30_083684</name>
</gene>
<reference evidence="1 2" key="1">
    <citation type="journal article" date="2023" name="Plants (Basel)">
        <title>Bridging the Gap: Combining Genomics and Transcriptomics Approaches to Understand Stylosanthes scabra, an Orphan Legume from the Brazilian Caatinga.</title>
        <authorList>
            <person name="Ferreira-Neto J.R.C."/>
            <person name="da Silva M.D."/>
            <person name="Binneck E."/>
            <person name="de Melo N.F."/>
            <person name="da Silva R.H."/>
            <person name="de Melo A.L.T.M."/>
            <person name="Pandolfi V."/>
            <person name="Bustamante F.O."/>
            <person name="Brasileiro-Vidal A.C."/>
            <person name="Benko-Iseppon A.M."/>
        </authorList>
    </citation>
    <scope>NUCLEOTIDE SEQUENCE [LARGE SCALE GENOMIC DNA]</scope>
    <source>
        <tissue evidence="1">Leaves</tissue>
    </source>
</reference>
<dbReference type="Proteomes" id="UP001341840">
    <property type="component" value="Unassembled WGS sequence"/>
</dbReference>
<name>A0ABU6ZR49_9FABA</name>
<accession>A0ABU6ZR49</accession>
<proteinExistence type="predicted"/>
<keyword evidence="2" id="KW-1185">Reference proteome</keyword>
<dbReference type="EMBL" id="JASCZI010273192">
    <property type="protein sequence ID" value="MED6224409.1"/>
    <property type="molecule type" value="Genomic_DNA"/>
</dbReference>